<proteinExistence type="predicted"/>
<evidence type="ECO:0000313" key="3">
    <source>
        <dbReference type="Proteomes" id="UP000005316"/>
    </source>
</evidence>
<comment type="caution">
    <text evidence="2">The sequence shown here is derived from an EMBL/GenBank/DDBJ whole genome shotgun (WGS) entry which is preliminary data.</text>
</comment>
<dbReference type="HOGENOM" id="CLU_3122841_0_0_9"/>
<feature type="region of interest" description="Disordered" evidence="1">
    <location>
        <begin position="18"/>
        <end position="37"/>
    </location>
</feature>
<dbReference type="AlphaFoldDB" id="F9DRQ5"/>
<protein>
    <submittedName>
        <fullName evidence="2">Uncharacterized protein</fullName>
    </submittedName>
</protein>
<gene>
    <name evidence="2" type="ORF">HMPREF9372_1485</name>
</gene>
<accession>F9DRQ5</accession>
<dbReference type="Proteomes" id="UP000005316">
    <property type="component" value="Unassembled WGS sequence"/>
</dbReference>
<reference evidence="2 3" key="1">
    <citation type="submission" date="2011-04" db="EMBL/GenBank/DDBJ databases">
        <authorList>
            <person name="Muzny D."/>
            <person name="Qin X."/>
            <person name="Deng J."/>
            <person name="Jiang H."/>
            <person name="Liu Y."/>
            <person name="Qu J."/>
            <person name="Song X.-Z."/>
            <person name="Zhang L."/>
            <person name="Thornton R."/>
            <person name="Coyle M."/>
            <person name="Francisco L."/>
            <person name="Jackson L."/>
            <person name="Javaid M."/>
            <person name="Korchina V."/>
            <person name="Kovar C."/>
            <person name="Mata R."/>
            <person name="Mathew T."/>
            <person name="Ngo R."/>
            <person name="Nguyen L."/>
            <person name="Nguyen N."/>
            <person name="Okwuonu G."/>
            <person name="Ongeri F."/>
            <person name="Pham C."/>
            <person name="Simmons D."/>
            <person name="Wilczek-Boney K."/>
            <person name="Hale W."/>
            <person name="Jakkamsetti A."/>
            <person name="Pham P."/>
            <person name="Ruth R."/>
            <person name="San Lucas F."/>
            <person name="Warren J."/>
            <person name="Zhang J."/>
            <person name="Zhao Z."/>
            <person name="Zhou C."/>
            <person name="Zhu D."/>
            <person name="Lee S."/>
            <person name="Bess C."/>
            <person name="Blankenburg K."/>
            <person name="Forbes L."/>
            <person name="Fu Q."/>
            <person name="Gubbala S."/>
            <person name="Hirani K."/>
            <person name="Jayaseelan J.C."/>
            <person name="Lara F."/>
            <person name="Munidasa M."/>
            <person name="Palculict T."/>
            <person name="Patil S."/>
            <person name="Pu L.-L."/>
            <person name="Saada N."/>
            <person name="Tang L."/>
            <person name="Weissenberger G."/>
            <person name="Zhu Y."/>
            <person name="Hemphill L."/>
            <person name="Shang Y."/>
            <person name="Youmans B."/>
            <person name="Ayvaz T."/>
            <person name="Ross M."/>
            <person name="Santibanez J."/>
            <person name="Aqrawi P."/>
            <person name="Gross S."/>
            <person name="Joshi V."/>
            <person name="Fowler G."/>
            <person name="Nazareth L."/>
            <person name="Reid J."/>
            <person name="Worley K."/>
            <person name="Petrosino J."/>
            <person name="Highlander S."/>
            <person name="Gibbs R."/>
        </authorList>
    </citation>
    <scope>NUCLEOTIDE SEQUENCE [LARGE SCALE GENOMIC DNA]</scope>
    <source>
        <strain evidence="2 3">2681</strain>
    </source>
</reference>
<name>F9DRQ5_9BACL</name>
<evidence type="ECO:0000313" key="2">
    <source>
        <dbReference type="EMBL" id="EGQ26558.1"/>
    </source>
</evidence>
<organism evidence="2 3">
    <name type="scientific">Sporosarcina newyorkensis 2681</name>
    <dbReference type="NCBI Taxonomy" id="1027292"/>
    <lineage>
        <taxon>Bacteria</taxon>
        <taxon>Bacillati</taxon>
        <taxon>Bacillota</taxon>
        <taxon>Bacilli</taxon>
        <taxon>Bacillales</taxon>
        <taxon>Caryophanaceae</taxon>
        <taxon>Sporosarcina</taxon>
    </lineage>
</organism>
<dbReference type="EMBL" id="AFPZ01000040">
    <property type="protein sequence ID" value="EGQ26558.1"/>
    <property type="molecule type" value="Genomic_DNA"/>
</dbReference>
<feature type="compositionally biased region" description="Polar residues" evidence="1">
    <location>
        <begin position="20"/>
        <end position="36"/>
    </location>
</feature>
<evidence type="ECO:0000256" key="1">
    <source>
        <dbReference type="SAM" id="MobiDB-lite"/>
    </source>
</evidence>
<sequence length="50" mass="5923">MVFFERFYWGEVKDGYTPLTDPQSARQSSETESGNQYDLLDDCYSDEIWC</sequence>